<name>A0ABP6UE46_9ACTN</name>
<organism evidence="1 2">
    <name type="scientific">Streptomyces prasinosporus</name>
    <dbReference type="NCBI Taxonomy" id="68256"/>
    <lineage>
        <taxon>Bacteria</taxon>
        <taxon>Bacillati</taxon>
        <taxon>Actinomycetota</taxon>
        <taxon>Actinomycetes</taxon>
        <taxon>Kitasatosporales</taxon>
        <taxon>Streptomycetaceae</taxon>
        <taxon>Streptomyces</taxon>
        <taxon>Streptomyces albogriseolus group</taxon>
    </lineage>
</organism>
<proteinExistence type="predicted"/>
<sequence>MITLTPAERDIHRALSTRAREADPAKPLEACLTYKELGLLIDPEGGNSGMSRPPFRTLFPALGNVSRYEVEHGRPMLSALVVNQDSRVPGPGFVELAQQLQVPVGDPDTYWDEELREVVRFWSAQDPVLLLDAAVDRLMAELDAIRTAVQRLGGA</sequence>
<evidence type="ECO:0000313" key="1">
    <source>
        <dbReference type="EMBL" id="GAA3504736.1"/>
    </source>
</evidence>
<dbReference type="RefSeq" id="WP_345585129.1">
    <property type="nucleotide sequence ID" value="NZ_BAAAXF010000082.1"/>
</dbReference>
<protein>
    <submittedName>
        <fullName evidence="1">Uncharacterized protein</fullName>
    </submittedName>
</protein>
<accession>A0ABP6UE46</accession>
<dbReference type="EMBL" id="BAAAXF010000082">
    <property type="protein sequence ID" value="GAA3504736.1"/>
    <property type="molecule type" value="Genomic_DNA"/>
</dbReference>
<gene>
    <name evidence="1" type="ORF">GCM10019016_118490</name>
</gene>
<dbReference type="Proteomes" id="UP001501455">
    <property type="component" value="Unassembled WGS sequence"/>
</dbReference>
<comment type="caution">
    <text evidence="1">The sequence shown here is derived from an EMBL/GenBank/DDBJ whole genome shotgun (WGS) entry which is preliminary data.</text>
</comment>
<keyword evidence="2" id="KW-1185">Reference proteome</keyword>
<reference evidence="2" key="1">
    <citation type="journal article" date="2019" name="Int. J. Syst. Evol. Microbiol.">
        <title>The Global Catalogue of Microorganisms (GCM) 10K type strain sequencing project: providing services to taxonomists for standard genome sequencing and annotation.</title>
        <authorList>
            <consortium name="The Broad Institute Genomics Platform"/>
            <consortium name="The Broad Institute Genome Sequencing Center for Infectious Disease"/>
            <person name="Wu L."/>
            <person name="Ma J."/>
        </authorList>
    </citation>
    <scope>NUCLEOTIDE SEQUENCE [LARGE SCALE GENOMIC DNA]</scope>
    <source>
        <strain evidence="2">JCM 4816</strain>
    </source>
</reference>
<evidence type="ECO:0000313" key="2">
    <source>
        <dbReference type="Proteomes" id="UP001501455"/>
    </source>
</evidence>